<organism evidence="1 2">
    <name type="scientific">Vibrio ishigakensis</name>
    <dbReference type="NCBI Taxonomy" id="1481914"/>
    <lineage>
        <taxon>Bacteria</taxon>
        <taxon>Pseudomonadati</taxon>
        <taxon>Pseudomonadota</taxon>
        <taxon>Gammaproteobacteria</taxon>
        <taxon>Vibrionales</taxon>
        <taxon>Vibrionaceae</taxon>
        <taxon>Vibrio</taxon>
    </lineage>
</organism>
<dbReference type="EMBL" id="BBRZ01000049">
    <property type="protein sequence ID" value="GAM57273.1"/>
    <property type="molecule type" value="Genomic_DNA"/>
</dbReference>
<evidence type="ECO:0000313" key="2">
    <source>
        <dbReference type="Proteomes" id="UP000031671"/>
    </source>
</evidence>
<name>A0A0B8P1R6_9VIBR</name>
<comment type="caution">
    <text evidence="1">The sequence shown here is derived from an EMBL/GenBank/DDBJ whole genome shotgun (WGS) entry which is preliminary data.</text>
</comment>
<proteinExistence type="predicted"/>
<evidence type="ECO:0000313" key="1">
    <source>
        <dbReference type="EMBL" id="GAM57273.1"/>
    </source>
</evidence>
<protein>
    <submittedName>
        <fullName evidence="1">Uncharacterized protein</fullName>
    </submittedName>
</protein>
<keyword evidence="2" id="KW-1185">Reference proteome</keyword>
<reference evidence="1 2" key="2">
    <citation type="submission" date="2015-01" db="EMBL/GenBank/DDBJ databases">
        <authorList>
            <consortium name="NBRP consortium"/>
            <person name="Sawabe T."/>
            <person name="Meirelles P."/>
            <person name="Feng G."/>
            <person name="Sayaka M."/>
            <person name="Hattori M."/>
            <person name="Ohkuma M."/>
        </authorList>
    </citation>
    <scope>NUCLEOTIDE SEQUENCE [LARGE SCALE GENOMIC DNA]</scope>
    <source>
        <strain evidence="2">JCM 19231</strain>
    </source>
</reference>
<reference evidence="1 2" key="1">
    <citation type="submission" date="2015-01" db="EMBL/GenBank/DDBJ databases">
        <title>Vibrio sp. C1 JCM 19231 whole genome shotgun sequence.</title>
        <authorList>
            <person name="Sawabe T."/>
            <person name="Meirelles P."/>
            <person name="Feng G."/>
            <person name="Sayaka M."/>
            <person name="Hattori M."/>
            <person name="Ohkuma M."/>
        </authorList>
    </citation>
    <scope>NUCLEOTIDE SEQUENCE [LARGE SCALE GENOMIC DNA]</scope>
    <source>
        <strain evidence="2">JCM 19231</strain>
    </source>
</reference>
<gene>
    <name evidence="1" type="ORF">JCM19231_1434</name>
</gene>
<dbReference type="AlphaFoldDB" id="A0A0B8P1R6"/>
<accession>A0A0B8P1R6</accession>
<sequence length="41" mass="4652">MKRLRFFMSQVTEALHTIINAGLLVTLYIEIAVQILMTSNA</sequence>
<dbReference type="Proteomes" id="UP000031671">
    <property type="component" value="Unassembled WGS sequence"/>
</dbReference>